<proteinExistence type="predicted"/>
<dbReference type="Proteomes" id="UP000323075">
    <property type="component" value="Unassembled WGS sequence"/>
</dbReference>
<dbReference type="AlphaFoldDB" id="A0A663A8X6"/>
<comment type="caution">
    <text evidence="1">The sequence shown here is derived from an EMBL/GenBank/DDBJ whole genome shotgun (WGS) entry which is preliminary data.</text>
</comment>
<sequence length="86" mass="9761">MTRRIAIELHIVSKASDYVENVSGLTETIFTEHGGHENEAALLNEIRKRDKTIFRMLKEVGVLDDPESQKADALESWRSFVEGEDS</sequence>
<gene>
    <name evidence="1" type="ORF">APQ99_01507</name>
</gene>
<organism evidence="1 2">
    <name type="scientific">Halobacterium salinarum (strain ATCC 33171 / DSM 3754 / JCM 8978 / NBRC 102687 / NCIMB 764 / 91-R6)</name>
    <dbReference type="NCBI Taxonomy" id="2597657"/>
    <lineage>
        <taxon>Archaea</taxon>
        <taxon>Methanobacteriati</taxon>
        <taxon>Methanobacteriota</taxon>
        <taxon>Stenosarchaea group</taxon>
        <taxon>Halobacteria</taxon>
        <taxon>Halobacteriales</taxon>
        <taxon>Halobacteriaceae</taxon>
        <taxon>Halobacterium</taxon>
    </lineage>
</organism>
<dbReference type="GeneID" id="68693168"/>
<accession>A0A663A8X6</accession>
<evidence type="ECO:0000313" key="2">
    <source>
        <dbReference type="Proteomes" id="UP000323075"/>
    </source>
</evidence>
<protein>
    <submittedName>
        <fullName evidence="1">Uncharacterized protein</fullName>
    </submittedName>
</protein>
<reference evidence="1 2" key="1">
    <citation type="submission" date="2019-07" db="EMBL/GenBank/DDBJ databases">
        <title>Genomic Encyclopedia of Archaeal and Bacterial Type Strains, Phase II (KMG-II): from individual species to whole genera.</title>
        <authorList>
            <person name="Goeker M."/>
        </authorList>
    </citation>
    <scope>NUCLEOTIDE SEQUENCE [LARGE SCALE GENOMIC DNA]</scope>
    <source>
        <strain evidence="1 2">DSM 3754</strain>
    </source>
</reference>
<name>A0A663A8X6_HALS9</name>
<evidence type="ECO:0000313" key="1">
    <source>
        <dbReference type="EMBL" id="TYO76865.1"/>
    </source>
</evidence>
<dbReference type="RefSeq" id="WP_010902102.1">
    <property type="nucleotide sequence ID" value="NZ_VRYN01000002.1"/>
</dbReference>
<dbReference type="EMBL" id="VRYN01000002">
    <property type="protein sequence ID" value="TYO76865.1"/>
    <property type="molecule type" value="Genomic_DNA"/>
</dbReference>